<dbReference type="InterPro" id="IPR036217">
    <property type="entry name" value="MethylDNA_cys_MeTrfase_DNAb"/>
</dbReference>
<dbReference type="AlphaFoldDB" id="A0A0D7X128"/>
<comment type="catalytic activity">
    <reaction evidence="8 9">
        <text>a 6-O-methyl-2'-deoxyguanosine in DNA + L-cysteinyl-[protein] = S-methyl-L-cysteinyl-[protein] + a 2'-deoxyguanosine in DNA</text>
        <dbReference type="Rhea" id="RHEA:24000"/>
        <dbReference type="Rhea" id="RHEA-COMP:10131"/>
        <dbReference type="Rhea" id="RHEA-COMP:10132"/>
        <dbReference type="Rhea" id="RHEA-COMP:11367"/>
        <dbReference type="Rhea" id="RHEA-COMP:11368"/>
        <dbReference type="ChEBI" id="CHEBI:29950"/>
        <dbReference type="ChEBI" id="CHEBI:82612"/>
        <dbReference type="ChEBI" id="CHEBI:85445"/>
        <dbReference type="ChEBI" id="CHEBI:85448"/>
        <dbReference type="EC" id="2.1.1.63"/>
    </reaction>
</comment>
<feature type="active site" description="Nucleophile; methyl group acceptor" evidence="9">
    <location>
        <position position="128"/>
    </location>
</feature>
<evidence type="ECO:0000256" key="3">
    <source>
        <dbReference type="ARBA" id="ARBA00022490"/>
    </source>
</evidence>
<dbReference type="Pfam" id="PF01035">
    <property type="entry name" value="DNA_binding_1"/>
    <property type="match status" value="1"/>
</dbReference>
<evidence type="ECO:0000313" key="12">
    <source>
        <dbReference type="EMBL" id="KJD43707.1"/>
    </source>
</evidence>
<dbReference type="FunFam" id="1.10.10.10:FF:000214">
    <property type="entry name" value="Methylated-DNA--protein-cysteine methyltransferase"/>
    <property type="match status" value="1"/>
</dbReference>
<feature type="domain" description="Methylguanine DNA methyltransferase ribonuclease-like" evidence="11">
    <location>
        <begin position="9"/>
        <end position="70"/>
    </location>
</feature>
<evidence type="ECO:0000256" key="8">
    <source>
        <dbReference type="ARBA" id="ARBA00049348"/>
    </source>
</evidence>
<dbReference type="NCBIfam" id="TIGR00589">
    <property type="entry name" value="ogt"/>
    <property type="match status" value="1"/>
</dbReference>
<dbReference type="InterPro" id="IPR008332">
    <property type="entry name" value="MethylG_MeTrfase_N"/>
</dbReference>
<feature type="domain" description="Methylated-DNA-[protein]-cysteine S-methyltransferase DNA binding" evidence="10">
    <location>
        <begin position="77"/>
        <end position="156"/>
    </location>
</feature>
<dbReference type="PROSITE" id="PS00374">
    <property type="entry name" value="MGMT"/>
    <property type="match status" value="1"/>
</dbReference>
<dbReference type="Proteomes" id="UP000032534">
    <property type="component" value="Unassembled WGS sequence"/>
</dbReference>
<name>A0A0D7X128_9BACL</name>
<keyword evidence="7 9" id="KW-0234">DNA repair</keyword>
<dbReference type="Gene3D" id="1.10.10.10">
    <property type="entry name" value="Winged helix-like DNA-binding domain superfamily/Winged helix DNA-binding domain"/>
    <property type="match status" value="1"/>
</dbReference>
<dbReference type="InterPro" id="IPR014048">
    <property type="entry name" value="MethylDNA_cys_MeTrfase_DNA-bd"/>
</dbReference>
<dbReference type="InterPro" id="IPR001497">
    <property type="entry name" value="MethylDNA_cys_MeTrfase_AS"/>
</dbReference>
<comment type="miscellaneous">
    <text evidence="9">This enzyme catalyzes only one turnover and therefore is not strictly catalytic. According to one definition, an enzyme is a biocatalyst that acts repeatedly and over many reaction cycles.</text>
</comment>
<evidence type="ECO:0000256" key="6">
    <source>
        <dbReference type="ARBA" id="ARBA00022763"/>
    </source>
</evidence>
<evidence type="ECO:0000256" key="7">
    <source>
        <dbReference type="ARBA" id="ARBA00023204"/>
    </source>
</evidence>
<evidence type="ECO:0000259" key="10">
    <source>
        <dbReference type="Pfam" id="PF01035"/>
    </source>
</evidence>
<comment type="caution">
    <text evidence="12">The sequence shown here is derived from an EMBL/GenBank/DDBJ whole genome shotgun (WGS) entry which is preliminary data.</text>
</comment>
<evidence type="ECO:0000256" key="5">
    <source>
        <dbReference type="ARBA" id="ARBA00022679"/>
    </source>
</evidence>
<dbReference type="GO" id="GO:0006307">
    <property type="term" value="P:DNA alkylation repair"/>
    <property type="evidence" value="ECO:0007669"/>
    <property type="project" value="UniProtKB-UniRule"/>
</dbReference>
<keyword evidence="5 9" id="KW-0808">Transferase</keyword>
<evidence type="ECO:0000256" key="4">
    <source>
        <dbReference type="ARBA" id="ARBA00022603"/>
    </source>
</evidence>
<keyword evidence="4 9" id="KW-0489">Methyltransferase</keyword>
<reference evidence="12 13" key="1">
    <citation type="submission" date="2014-11" db="EMBL/GenBank/DDBJ databases">
        <title>Draft Genome Sequences of Paenibacillus polymyxa NRRL B-30509 and Paenibacillus terrae NRRL B-30644, Strains from a Poultry Environment that Produce Tridecaptin A and Paenicidins.</title>
        <authorList>
            <person name="van Belkum M.J."/>
            <person name="Lohans C.T."/>
            <person name="Vederas J.C."/>
        </authorList>
    </citation>
    <scope>NUCLEOTIDE SEQUENCE [LARGE SCALE GENOMIC DNA]</scope>
    <source>
        <strain evidence="12 13">NRRL B-30644</strain>
    </source>
</reference>
<comment type="catalytic activity">
    <reaction evidence="1 9">
        <text>a 4-O-methyl-thymidine in DNA + L-cysteinyl-[protein] = a thymidine in DNA + S-methyl-L-cysteinyl-[protein]</text>
        <dbReference type="Rhea" id="RHEA:53428"/>
        <dbReference type="Rhea" id="RHEA-COMP:10131"/>
        <dbReference type="Rhea" id="RHEA-COMP:10132"/>
        <dbReference type="Rhea" id="RHEA-COMP:13555"/>
        <dbReference type="Rhea" id="RHEA-COMP:13556"/>
        <dbReference type="ChEBI" id="CHEBI:29950"/>
        <dbReference type="ChEBI" id="CHEBI:82612"/>
        <dbReference type="ChEBI" id="CHEBI:137386"/>
        <dbReference type="ChEBI" id="CHEBI:137387"/>
        <dbReference type="EC" id="2.1.1.63"/>
    </reaction>
</comment>
<proteinExistence type="inferred from homology"/>
<dbReference type="RefSeq" id="WP_044648013.1">
    <property type="nucleotide sequence ID" value="NZ_JTHP01000051.1"/>
</dbReference>
<evidence type="ECO:0000259" key="11">
    <source>
        <dbReference type="Pfam" id="PF02870"/>
    </source>
</evidence>
<dbReference type="CDD" id="cd06445">
    <property type="entry name" value="ATase"/>
    <property type="match status" value="1"/>
</dbReference>
<dbReference type="EC" id="2.1.1.63" evidence="9"/>
<keyword evidence="6 9" id="KW-0227">DNA damage</keyword>
<evidence type="ECO:0000256" key="1">
    <source>
        <dbReference type="ARBA" id="ARBA00001286"/>
    </source>
</evidence>
<comment type="similarity">
    <text evidence="2 9">Belongs to the MGMT family.</text>
</comment>
<dbReference type="GO" id="GO:0005737">
    <property type="term" value="C:cytoplasm"/>
    <property type="evidence" value="ECO:0007669"/>
    <property type="project" value="UniProtKB-SubCell"/>
</dbReference>
<dbReference type="InterPro" id="IPR036631">
    <property type="entry name" value="MGMT_N_sf"/>
</dbReference>
<dbReference type="Pfam" id="PF02870">
    <property type="entry name" value="Methyltransf_1N"/>
    <property type="match status" value="1"/>
</dbReference>
<dbReference type="PANTHER" id="PTHR10815">
    <property type="entry name" value="METHYLATED-DNA--PROTEIN-CYSTEINE METHYLTRANSFERASE"/>
    <property type="match status" value="1"/>
</dbReference>
<dbReference type="SUPFAM" id="SSF53155">
    <property type="entry name" value="Methylated DNA-protein cysteine methyltransferase domain"/>
    <property type="match status" value="1"/>
</dbReference>
<keyword evidence="13" id="KW-1185">Reference proteome</keyword>
<comment type="function">
    <text evidence="9">Involved in the cellular defense against the biological effects of O6-methylguanine (O6-MeG) and O4-methylthymine (O4-MeT) in DNA. Repairs the methylated nucleobase in DNA by stoichiometrically transferring the methyl group to a cysteine residue in the enzyme. This is a suicide reaction: the enzyme is irreversibly inactivated.</text>
</comment>
<dbReference type="OrthoDB" id="9802228at2"/>
<evidence type="ECO:0000256" key="9">
    <source>
        <dbReference type="HAMAP-Rule" id="MF_00772"/>
    </source>
</evidence>
<dbReference type="PATRIC" id="fig|159743.3.peg.4738"/>
<dbReference type="InterPro" id="IPR023546">
    <property type="entry name" value="MGMT"/>
</dbReference>
<evidence type="ECO:0000313" key="13">
    <source>
        <dbReference type="Proteomes" id="UP000032534"/>
    </source>
</evidence>
<dbReference type="PANTHER" id="PTHR10815:SF13">
    <property type="entry name" value="METHYLATED-DNA--PROTEIN-CYSTEINE METHYLTRANSFERASE"/>
    <property type="match status" value="1"/>
</dbReference>
<dbReference type="EMBL" id="JTHP01000051">
    <property type="protein sequence ID" value="KJD43707.1"/>
    <property type="molecule type" value="Genomic_DNA"/>
</dbReference>
<organism evidence="12 13">
    <name type="scientific">Paenibacillus terrae</name>
    <dbReference type="NCBI Taxonomy" id="159743"/>
    <lineage>
        <taxon>Bacteria</taxon>
        <taxon>Bacillati</taxon>
        <taxon>Bacillota</taxon>
        <taxon>Bacilli</taxon>
        <taxon>Bacillales</taxon>
        <taxon>Paenibacillaceae</taxon>
        <taxon>Paenibacillus</taxon>
    </lineage>
</organism>
<keyword evidence="3 9" id="KW-0963">Cytoplasm</keyword>
<gene>
    <name evidence="12" type="ORF">QD47_21320</name>
</gene>
<dbReference type="SUPFAM" id="SSF46767">
    <property type="entry name" value="Methylated DNA-protein cysteine methyltransferase, C-terminal domain"/>
    <property type="match status" value="1"/>
</dbReference>
<dbReference type="HAMAP" id="MF_00772">
    <property type="entry name" value="OGT"/>
    <property type="match status" value="1"/>
</dbReference>
<accession>A0A0D7X128</accession>
<sequence length="171" mass="19476">MSRLYLLNYASPIGEIEIWGTDEAVHSIMFSDRDTSTTTMLDETSHPVLEACASQLDEYFKGTRYEFTFPHVFEGTDFQKNVWDALVKVGYGETAAYKDIAFSIGNEKAIRAVGSANGKNKLSIVIPCHRIIGSNQKLTGYAGGLWRKEWLLRHENQFKELNMNMEQQQKK</sequence>
<comment type="subcellular location">
    <subcellularLocation>
        <location evidence="9">Cytoplasm</location>
    </subcellularLocation>
</comment>
<dbReference type="InterPro" id="IPR036388">
    <property type="entry name" value="WH-like_DNA-bd_sf"/>
</dbReference>
<protein>
    <recommendedName>
        <fullName evidence="9">Methylated-DNA--protein-cysteine methyltransferase</fullName>
        <ecNumber evidence="9">2.1.1.63</ecNumber>
    </recommendedName>
    <alternativeName>
        <fullName evidence="9">6-O-methylguanine-DNA methyltransferase</fullName>
        <shortName evidence="9">MGMT</shortName>
    </alternativeName>
    <alternativeName>
        <fullName evidence="9">O-6-methylguanine-DNA-alkyltransferase</fullName>
    </alternativeName>
</protein>
<evidence type="ECO:0000256" key="2">
    <source>
        <dbReference type="ARBA" id="ARBA00008711"/>
    </source>
</evidence>
<dbReference type="GO" id="GO:0032259">
    <property type="term" value="P:methylation"/>
    <property type="evidence" value="ECO:0007669"/>
    <property type="project" value="UniProtKB-KW"/>
</dbReference>
<dbReference type="GO" id="GO:0003908">
    <property type="term" value="F:methylated-DNA-[protein]-cysteine S-methyltransferase activity"/>
    <property type="evidence" value="ECO:0007669"/>
    <property type="project" value="UniProtKB-UniRule"/>
</dbReference>
<dbReference type="Gene3D" id="3.30.160.70">
    <property type="entry name" value="Methylated DNA-protein cysteine methyltransferase domain"/>
    <property type="match status" value="1"/>
</dbReference>